<dbReference type="RefSeq" id="WP_045532571.1">
    <property type="nucleotide sequence ID" value="NZ_AP014568.1"/>
</dbReference>
<dbReference type="AlphaFoldDB" id="A0A060NQY2"/>
<feature type="domain" description="PD-(D/E)XK endonuclease-like" evidence="1">
    <location>
        <begin position="639"/>
        <end position="917"/>
    </location>
</feature>
<evidence type="ECO:0000313" key="3">
    <source>
        <dbReference type="Proteomes" id="UP000067461"/>
    </source>
</evidence>
<dbReference type="KEGG" id="cbaa:SRAA_2074"/>
<accession>A0A060NQY2</accession>
<dbReference type="InterPro" id="IPR027417">
    <property type="entry name" value="P-loop_NTPase"/>
</dbReference>
<dbReference type="STRING" id="1458425.SRAA_2074"/>
<keyword evidence="2" id="KW-0378">Hydrolase</keyword>
<name>A0A060NQY2_9BURK</name>
<dbReference type="InterPro" id="IPR038726">
    <property type="entry name" value="PDDEXK_AddAB-type"/>
</dbReference>
<keyword evidence="2" id="KW-0269">Exonuclease</keyword>
<proteinExistence type="predicted"/>
<evidence type="ECO:0000313" key="2">
    <source>
        <dbReference type="EMBL" id="BAO81928.1"/>
    </source>
</evidence>
<dbReference type="EMBL" id="AP014568">
    <property type="protein sequence ID" value="BAO81928.1"/>
    <property type="molecule type" value="Genomic_DNA"/>
</dbReference>
<sequence length="961" mass="105563">MTTHPSTDLARPAAHLVLCASARLVVALRQAAGRRATEQGLRHWPALDCRTPEQWLAAVRQEWALRGLCPHPTLARQPLSRVQEHWLWERLIGQRLGPEAPYLFDLAALARTAQEALALQLTWGVATGTGPPSAEQQQFQHWRADFERWCQQHGWATPEQLDAATVASLAAAQGLQQWPQQLSLAGFHRLNPLQQALLARMGELGVALQPWDEELPAPQIETASYPDPGAEIQAAARWAQQRLAADPRCRLAIVAPDLGELRQPLLDALEDALCPEALHPARAQQPRPYNVALGSALTEQPLVGAALLLLQRLCAADEPTQADWSALLRHPHWLPPEQAPTRAQWEARMRRTLPPQISLAQLLEWALQPRQRPPEAPADAWLPALRQLQTLRNGACAGQRLPSAWSASVPDWLRQCGWLQGQRLTSHGFQAREAFFEALHELAALDSCSGPLSWTQWLSALRALCHETIFQPQTEGEPRLQVLGLLEASGQRFDAVWVLGLHAAAWPPPARPNPLLSIQAQRRAACPNASAAEQSAFAQQVQQRLLRSSATLCLSWPRTQGGHPCEPSAWLLQAAASAASGLAPASRAAPLATNWVDGVVRDGGPAQRLEARLDARAPALAPGETVRGGSALLRAQALCPAWAYFEFRLHARGLEEPVDGLDERARGSLLHLALARLWTHLRDSRTLQALMAPERAQVVAQAVAEALQQRAADPDQPPLTPRRLRLEQIRLQRLLLQWLALEARRPADFSVLAIEAKHAIDLDGLALRLQIDRVDRLDDGRLLVIDYKSGSAVDTRSWAEARLTEPQLPLYATWGDLGALHDLGAAPATAHPAGARPDPVAGALFAKVSLKKPAWAGLVAQAAFNPGGATVLDSARGRKRYPEADFPGWAEVLLHWRERLRECAAEIRRGEAAVRVPDEPALRHCRVLALLRLDERRRQWLALRASSPTPGCTPPVQPAKP</sequence>
<reference evidence="2 3" key="1">
    <citation type="journal article" date="2014" name="Nat. Commun.">
        <title>Physiological and genomic features of highly alkaliphilic hydrogen-utilizing Betaproteobacteria from a continental serpentinizing site.</title>
        <authorList>
            <person name="Suzuki S."/>
            <person name="Kuenen J.G."/>
            <person name="Schipper K."/>
            <person name="van der Velde S."/>
            <person name="Ishii S."/>
            <person name="Wu A."/>
            <person name="Sorokin D.Y."/>
            <person name="Tenney A."/>
            <person name="Meng X.Y."/>
            <person name="Morrill P.L."/>
            <person name="Kamagata Y."/>
            <person name="Muyzer G."/>
            <person name="Nealson K.H."/>
        </authorList>
    </citation>
    <scope>NUCLEOTIDE SEQUENCE [LARGE SCALE GENOMIC DNA]</scope>
    <source>
        <strain evidence="2 3">A1</strain>
    </source>
</reference>
<dbReference type="GO" id="GO:0004527">
    <property type="term" value="F:exonuclease activity"/>
    <property type="evidence" value="ECO:0007669"/>
    <property type="project" value="UniProtKB-KW"/>
</dbReference>
<dbReference type="NCBIfam" id="TIGR03623">
    <property type="entry name" value="probable DNA repair protein"/>
    <property type="match status" value="1"/>
</dbReference>
<dbReference type="Pfam" id="PF12705">
    <property type="entry name" value="PDDEXK_1"/>
    <property type="match status" value="1"/>
</dbReference>
<keyword evidence="2" id="KW-0540">Nuclease</keyword>
<keyword evidence="3" id="KW-1185">Reference proteome</keyword>
<dbReference type="Gene3D" id="3.90.320.10">
    <property type="match status" value="1"/>
</dbReference>
<dbReference type="Gene3D" id="3.40.50.300">
    <property type="entry name" value="P-loop containing nucleotide triphosphate hydrolases"/>
    <property type="match status" value="1"/>
</dbReference>
<evidence type="ECO:0000259" key="1">
    <source>
        <dbReference type="Pfam" id="PF12705"/>
    </source>
</evidence>
<gene>
    <name evidence="2" type="ORF">SRAA_2074</name>
</gene>
<dbReference type="SUPFAM" id="SSF52540">
    <property type="entry name" value="P-loop containing nucleoside triphosphate hydrolases"/>
    <property type="match status" value="1"/>
</dbReference>
<dbReference type="Proteomes" id="UP000067461">
    <property type="component" value="Chromosome"/>
</dbReference>
<protein>
    <submittedName>
        <fullName evidence="2">RecB family exonuclease</fullName>
    </submittedName>
</protein>
<dbReference type="HOGENOM" id="CLU_014693_0_0_4"/>
<dbReference type="InterPro" id="IPR011604">
    <property type="entry name" value="PDDEXK-like_dom_sf"/>
</dbReference>
<dbReference type="InterPro" id="IPR019925">
    <property type="entry name" value="DNA_repair_protein_predicted"/>
</dbReference>
<organism evidence="2 3">
    <name type="scientific">Serpentinimonas raichei</name>
    <dbReference type="NCBI Taxonomy" id="1458425"/>
    <lineage>
        <taxon>Bacteria</taxon>
        <taxon>Pseudomonadati</taxon>
        <taxon>Pseudomonadota</taxon>
        <taxon>Betaproteobacteria</taxon>
        <taxon>Burkholderiales</taxon>
        <taxon>Comamonadaceae</taxon>
        <taxon>Serpentinimonas</taxon>
    </lineage>
</organism>